<evidence type="ECO:0000256" key="2">
    <source>
        <dbReference type="ARBA" id="ARBA00022679"/>
    </source>
</evidence>
<evidence type="ECO:0000256" key="6">
    <source>
        <dbReference type="ARBA" id="ARBA00023277"/>
    </source>
</evidence>
<evidence type="ECO:0000313" key="15">
    <source>
        <dbReference type="EMBL" id="WTW73290.1"/>
    </source>
</evidence>
<comment type="function">
    <text evidence="9">Catalyzes the ATP-dependent phosphorylation of 3-oxo-tetronate to 3-oxo-tetronate 4-phosphate.</text>
</comment>
<dbReference type="Pfam" id="PF07005">
    <property type="entry name" value="SBD_N"/>
    <property type="match status" value="1"/>
</dbReference>
<evidence type="ECO:0000256" key="3">
    <source>
        <dbReference type="ARBA" id="ARBA00022741"/>
    </source>
</evidence>
<comment type="catalytic activity">
    <reaction evidence="7">
        <text>3-dehydro-L-erythronate + ATP = 3-dehydro-4-O-phospho-L-erythronate + ADP + H(+)</text>
        <dbReference type="Rhea" id="RHEA:52552"/>
        <dbReference type="ChEBI" id="CHEBI:15378"/>
        <dbReference type="ChEBI" id="CHEBI:30616"/>
        <dbReference type="ChEBI" id="CHEBI:136592"/>
        <dbReference type="ChEBI" id="CHEBI:136670"/>
        <dbReference type="ChEBI" id="CHEBI:456216"/>
        <dbReference type="EC" id="2.7.1.217"/>
    </reaction>
</comment>
<feature type="domain" description="Four-carbon acid sugar kinase N-terminal" evidence="13">
    <location>
        <begin position="4"/>
        <end position="229"/>
    </location>
</feature>
<dbReference type="EMBL" id="CP108313">
    <property type="protein sequence ID" value="WTW73290.1"/>
    <property type="molecule type" value="Genomic_DNA"/>
</dbReference>
<comment type="catalytic activity">
    <reaction evidence="8">
        <text>3-dehydro-D-erythronate + ATP = 3-dehydro-4-O-phospho-D-erythronate + ADP + H(+)</text>
        <dbReference type="Rhea" id="RHEA:52556"/>
        <dbReference type="ChEBI" id="CHEBI:15378"/>
        <dbReference type="ChEBI" id="CHEBI:30616"/>
        <dbReference type="ChEBI" id="CHEBI:57958"/>
        <dbReference type="ChEBI" id="CHEBI:136593"/>
        <dbReference type="ChEBI" id="CHEBI:456216"/>
        <dbReference type="EC" id="2.7.1.217"/>
    </reaction>
</comment>
<sequence length="414" mass="42780">MTELGCIADDFTGATDLAGNLVASGRRTVVTIGVPDGPLPDTDAVVVALKTRTVPADDAVRAALDAHRALRERGCTRFWFKYCSTFDSTARGNIGPVLDALLDATGAPWTIACPAFPANGRTVYQGHLFVGERLLSESGMRHHPLTPMTDPDLVRVLGAQTRHPVGLLPHAVLRAGPAATRAHVERITAVGGARVLVVDTIDDADLAAVEECARDLPLVTGGSGLALALPPVAAPATAALPTAPGPLAVLAGSVSETTLAQTAHARRLVPHRKVSARDAVADPAATARALTAWARPHLDAGRGVLVHSADSIGEVRSFQQEFGAERVARALEESLAACARGLTDSGVRRLLVAGGETSGAVVAALGVRTLTVGPAIAPGIPWMSAEYRGGTVSLALKSGNFGPEDLFTTAEDHL</sequence>
<dbReference type="NCBIfam" id="NF043035">
    <property type="entry name" value="OxoTetrKin"/>
    <property type="match status" value="1"/>
</dbReference>
<evidence type="ECO:0000256" key="10">
    <source>
        <dbReference type="ARBA" id="ARBA00039095"/>
    </source>
</evidence>
<dbReference type="GO" id="GO:0016301">
    <property type="term" value="F:kinase activity"/>
    <property type="evidence" value="ECO:0007669"/>
    <property type="project" value="UniProtKB-KW"/>
</dbReference>
<evidence type="ECO:0000256" key="1">
    <source>
        <dbReference type="ARBA" id="ARBA00005715"/>
    </source>
</evidence>
<dbReference type="GO" id="GO:0005524">
    <property type="term" value="F:ATP binding"/>
    <property type="evidence" value="ECO:0007669"/>
    <property type="project" value="UniProtKB-KW"/>
</dbReference>
<dbReference type="InterPro" id="IPR031475">
    <property type="entry name" value="NBD_C"/>
</dbReference>
<dbReference type="InterPro" id="IPR050007">
    <property type="entry name" value="OtnK"/>
</dbReference>
<dbReference type="InterPro" id="IPR037051">
    <property type="entry name" value="4-carb_acid_sugar_kinase_N_sf"/>
</dbReference>
<evidence type="ECO:0000256" key="5">
    <source>
        <dbReference type="ARBA" id="ARBA00022840"/>
    </source>
</evidence>
<dbReference type="EC" id="2.7.1.217" evidence="10"/>
<name>A0AAU2VZY8_9ACTN</name>
<keyword evidence="4 15" id="KW-0418">Kinase</keyword>
<evidence type="ECO:0000256" key="7">
    <source>
        <dbReference type="ARBA" id="ARBA00035898"/>
    </source>
</evidence>
<dbReference type="AlphaFoldDB" id="A0AAU2VZY8"/>
<dbReference type="Pfam" id="PF17042">
    <property type="entry name" value="NBD_C"/>
    <property type="match status" value="1"/>
</dbReference>
<evidence type="ECO:0000256" key="8">
    <source>
        <dbReference type="ARBA" id="ARBA00036346"/>
    </source>
</evidence>
<protein>
    <recommendedName>
        <fullName evidence="11">3-oxo-tetronate kinase</fullName>
        <ecNumber evidence="10">2.7.1.217</ecNumber>
    </recommendedName>
    <alternativeName>
        <fullName evidence="12">3-dehydrotetronate 4-kinase</fullName>
    </alternativeName>
</protein>
<evidence type="ECO:0000259" key="13">
    <source>
        <dbReference type="Pfam" id="PF07005"/>
    </source>
</evidence>
<organism evidence="15">
    <name type="scientific">Streptomyces sp. NBC_00008</name>
    <dbReference type="NCBI Taxonomy" id="2903610"/>
    <lineage>
        <taxon>Bacteria</taxon>
        <taxon>Bacillati</taxon>
        <taxon>Actinomycetota</taxon>
        <taxon>Actinomycetes</taxon>
        <taxon>Kitasatosporales</taxon>
        <taxon>Streptomycetaceae</taxon>
        <taxon>Streptomyces</taxon>
    </lineage>
</organism>
<gene>
    <name evidence="15" type="ORF">OG398_36190</name>
</gene>
<reference evidence="15" key="1">
    <citation type="submission" date="2022-10" db="EMBL/GenBank/DDBJ databases">
        <title>The complete genomes of actinobacterial strains from the NBC collection.</title>
        <authorList>
            <person name="Joergensen T.S."/>
            <person name="Alvarez Arevalo M."/>
            <person name="Sterndorff E.B."/>
            <person name="Faurdal D."/>
            <person name="Vuksanovic O."/>
            <person name="Mourched A.-S."/>
            <person name="Charusanti P."/>
            <person name="Shaw S."/>
            <person name="Blin K."/>
            <person name="Weber T."/>
        </authorList>
    </citation>
    <scope>NUCLEOTIDE SEQUENCE</scope>
    <source>
        <strain evidence="15">NBC_00008</strain>
    </source>
</reference>
<proteinExistence type="inferred from homology"/>
<accession>A0AAU2VZY8</accession>
<evidence type="ECO:0000259" key="14">
    <source>
        <dbReference type="Pfam" id="PF17042"/>
    </source>
</evidence>
<feature type="domain" description="Four-carbon acid sugar kinase nucleotide binding" evidence="14">
    <location>
        <begin position="248"/>
        <end position="407"/>
    </location>
</feature>
<keyword evidence="5" id="KW-0067">ATP-binding</keyword>
<evidence type="ECO:0000256" key="4">
    <source>
        <dbReference type="ARBA" id="ARBA00022777"/>
    </source>
</evidence>
<evidence type="ECO:0000256" key="11">
    <source>
        <dbReference type="ARBA" id="ARBA00039461"/>
    </source>
</evidence>
<dbReference type="Gene3D" id="3.40.980.20">
    <property type="entry name" value="Four-carbon acid sugar kinase, nucleotide binding domain"/>
    <property type="match status" value="1"/>
</dbReference>
<dbReference type="InterPro" id="IPR042213">
    <property type="entry name" value="NBD_C_sf"/>
</dbReference>
<dbReference type="Gene3D" id="3.40.50.10840">
    <property type="entry name" value="Putative sugar-binding, N-terminal domain"/>
    <property type="match status" value="1"/>
</dbReference>
<comment type="similarity">
    <text evidence="1">Belongs to the four-carbon acid sugar kinase family.</text>
</comment>
<evidence type="ECO:0000256" key="9">
    <source>
        <dbReference type="ARBA" id="ARBA00037335"/>
    </source>
</evidence>
<keyword evidence="6" id="KW-0119">Carbohydrate metabolism</keyword>
<keyword evidence="3" id="KW-0547">Nucleotide-binding</keyword>
<evidence type="ECO:0000256" key="12">
    <source>
        <dbReference type="ARBA" id="ARBA00041377"/>
    </source>
</evidence>
<dbReference type="InterPro" id="IPR010737">
    <property type="entry name" value="4-carb_acid_sugar_kinase_N"/>
</dbReference>
<keyword evidence="2" id="KW-0808">Transferase</keyword>
<dbReference type="SUPFAM" id="SSF142764">
    <property type="entry name" value="YgbK-like"/>
    <property type="match status" value="1"/>
</dbReference>